<proteinExistence type="predicted"/>
<reference evidence="1" key="1">
    <citation type="submission" date="2021-04" db="EMBL/GenBank/DDBJ databases">
        <authorList>
            <person name="Rodrigo-Torres L."/>
            <person name="Arahal R. D."/>
            <person name="Lucena T."/>
        </authorList>
    </citation>
    <scope>NUCLEOTIDE SEQUENCE</scope>
    <source>
        <strain evidence="1">CECT 9275</strain>
    </source>
</reference>
<dbReference type="AlphaFoldDB" id="A0A916N610"/>
<accession>A0A916N610</accession>
<protein>
    <submittedName>
        <fullName evidence="1">Uncharacterized protein</fullName>
    </submittedName>
</protein>
<comment type="caution">
    <text evidence="1">The sequence shown here is derived from an EMBL/GenBank/DDBJ whole genome shotgun (WGS) entry which is preliminary data.</text>
</comment>
<dbReference type="EMBL" id="CAJRAF010000002">
    <property type="protein sequence ID" value="CAG5000962.1"/>
    <property type="molecule type" value="Genomic_DNA"/>
</dbReference>
<organism evidence="1 2">
    <name type="scientific">Dyadobacter helix</name>
    <dbReference type="NCBI Taxonomy" id="2822344"/>
    <lineage>
        <taxon>Bacteria</taxon>
        <taxon>Pseudomonadati</taxon>
        <taxon>Bacteroidota</taxon>
        <taxon>Cytophagia</taxon>
        <taxon>Cytophagales</taxon>
        <taxon>Spirosomataceae</taxon>
        <taxon>Dyadobacter</taxon>
    </lineage>
</organism>
<name>A0A916N610_9BACT</name>
<sequence>MKFTFKMAKKYNELSEKYDAETDKSYWMA</sequence>
<gene>
    <name evidence="1" type="ORF">DYBT9275_02567</name>
</gene>
<keyword evidence="2" id="KW-1185">Reference proteome</keyword>
<dbReference type="Proteomes" id="UP000680038">
    <property type="component" value="Unassembled WGS sequence"/>
</dbReference>
<evidence type="ECO:0000313" key="1">
    <source>
        <dbReference type="EMBL" id="CAG5000962.1"/>
    </source>
</evidence>
<evidence type="ECO:0000313" key="2">
    <source>
        <dbReference type="Proteomes" id="UP000680038"/>
    </source>
</evidence>